<dbReference type="GeneID" id="100372340"/>
<keyword evidence="3" id="KW-0677">Repeat</keyword>
<feature type="compositionally biased region" description="Pro residues" evidence="6">
    <location>
        <begin position="313"/>
        <end position="322"/>
    </location>
</feature>
<accession>A0ABM0GWS7</accession>
<feature type="region of interest" description="Disordered" evidence="6">
    <location>
        <begin position="308"/>
        <end position="330"/>
    </location>
</feature>
<dbReference type="PRINTS" id="PR00421">
    <property type="entry name" value="THIOREDOXIN"/>
</dbReference>
<evidence type="ECO:0000259" key="7">
    <source>
        <dbReference type="PROSITE" id="PS51352"/>
    </source>
</evidence>
<dbReference type="PROSITE" id="PS51352">
    <property type="entry name" value="THIOREDOXIN_2"/>
    <property type="match status" value="5"/>
</dbReference>
<feature type="domain" description="Thioredoxin" evidence="7">
    <location>
        <begin position="437"/>
        <end position="560"/>
    </location>
</feature>
<keyword evidence="2" id="KW-0732">Signal</keyword>
<evidence type="ECO:0000256" key="6">
    <source>
        <dbReference type="SAM" id="MobiDB-lite"/>
    </source>
</evidence>
<dbReference type="InterPro" id="IPR036249">
    <property type="entry name" value="Thioredoxin-like_sf"/>
</dbReference>
<dbReference type="PANTHER" id="PTHR45672">
    <property type="entry name" value="PROTEIN DISULFIDE-ISOMERASE C17H9.14C-RELATED"/>
    <property type="match status" value="1"/>
</dbReference>
<evidence type="ECO:0000256" key="5">
    <source>
        <dbReference type="RuleBase" id="RU004208"/>
    </source>
</evidence>
<evidence type="ECO:0000256" key="1">
    <source>
        <dbReference type="ARBA" id="ARBA00006347"/>
    </source>
</evidence>
<comment type="similarity">
    <text evidence="1 5">Belongs to the protein disulfide isomerase family.</text>
</comment>
<dbReference type="NCBIfam" id="TIGR01126">
    <property type="entry name" value="pdi_dom"/>
    <property type="match status" value="1"/>
</dbReference>
<proteinExistence type="inferred from homology"/>
<evidence type="ECO:0000256" key="2">
    <source>
        <dbReference type="ARBA" id="ARBA00022729"/>
    </source>
</evidence>
<dbReference type="PANTHER" id="PTHR45672:SF2">
    <property type="entry name" value="PROTEIN DISULFIDE-ISOMERASE A5"/>
    <property type="match status" value="1"/>
</dbReference>
<dbReference type="CDD" id="cd02997">
    <property type="entry name" value="PDI_a_PDIR"/>
    <property type="match status" value="4"/>
</dbReference>
<reference evidence="9" key="1">
    <citation type="submission" date="2025-08" db="UniProtKB">
        <authorList>
            <consortium name="RefSeq"/>
        </authorList>
    </citation>
    <scope>IDENTIFICATION</scope>
    <source>
        <tissue evidence="9">Testes</tissue>
    </source>
</reference>
<dbReference type="InterPro" id="IPR013766">
    <property type="entry name" value="Thioredoxin_domain"/>
</dbReference>
<dbReference type="SUPFAM" id="SSF52833">
    <property type="entry name" value="Thioredoxin-like"/>
    <property type="match status" value="6"/>
</dbReference>
<feature type="domain" description="Thioredoxin" evidence="7">
    <location>
        <begin position="561"/>
        <end position="686"/>
    </location>
</feature>
<feature type="domain" description="Thioredoxin" evidence="7">
    <location>
        <begin position="315"/>
        <end position="436"/>
    </location>
</feature>
<evidence type="ECO:0000256" key="4">
    <source>
        <dbReference type="ARBA" id="ARBA00023284"/>
    </source>
</evidence>
<feature type="domain" description="Thioredoxin" evidence="7">
    <location>
        <begin position="62"/>
        <end position="191"/>
    </location>
</feature>
<protein>
    <submittedName>
        <fullName evidence="9">Protein disulfide-isomerase A5-like</fullName>
    </submittedName>
</protein>
<dbReference type="InterPro" id="IPR051063">
    <property type="entry name" value="PDI"/>
</dbReference>
<evidence type="ECO:0000256" key="3">
    <source>
        <dbReference type="ARBA" id="ARBA00022737"/>
    </source>
</evidence>
<dbReference type="InterPro" id="IPR005788">
    <property type="entry name" value="PDI_thioredoxin-like_dom"/>
</dbReference>
<dbReference type="RefSeq" id="XP_002739058.2">
    <property type="nucleotide sequence ID" value="XM_002739012.2"/>
</dbReference>
<dbReference type="InterPro" id="IPR046374">
    <property type="entry name" value="PDI_a_PDIR"/>
</dbReference>
<dbReference type="PROSITE" id="PS00194">
    <property type="entry name" value="THIOREDOXIN_1"/>
    <property type="match status" value="3"/>
</dbReference>
<dbReference type="InterPro" id="IPR017937">
    <property type="entry name" value="Thioredoxin_CS"/>
</dbReference>
<sequence length="693" mass="78725">MGMYGDVAAEVKGLGTLVAIDCGANKKLCKKLKVSTESYTLKHYKDGEYHKDYDRQESVKSMTNFMKDPVGDAPWDEDPLAGDVRHLGNDNDLRKLLQKEKKPVLLMFYAPWCGHCKQLKPEFAEAATELKGEAILAGMDVDKPENYGSRQTFNITGFPTIYYFEGGKMKYLYGGERNKAGILTWMRDPQPPKEPEKELGWSDEDNNVVHLLDETFDEFIQEHNSVMVMFYAPWCGHCKKMKPEYSEAATQLIDEEVDGVLAAVDATVATEVAKRYEVKGYPTVKYFKDGEFAWDFNERLKDKIIEHMRDPQEPPPPPPPEPAWSEQETDVHHLTEETFKPFLKKKKHTLVMFYAPWCGHCKKAKPEFTSAAETFKDNNKVAYAAVDCTAETEICSTYDVSGYPTLKYFNYGKNPQAYMGGRTEQDFIAFMNDPTNPSPAPKEPQEDFFEEIDGGENVYQLTESSFDTFVKERSSVLVMFYAPWCGHCKKSKPDFAAAATQLDEEGIDAALAAVDATVEKGLQNRFDVTGFPKFKYFRNGAFAFDYSSKRDTQSFVEFMKDPKVTPAPPPEPKWSEIPNNIHHLTTDNFDTFVTIKEHVLVMFYAPWCGHCKAAKPAYSTTADNFKDDPTKYLAAVDCTENTEICTSQEVSGYPTFKLFSNGKFNKDFSGARSVTDFTDFMMQLKSSHKREEL</sequence>
<name>A0ABM0GWS7_SACKO</name>
<feature type="domain" description="Thioredoxin" evidence="7">
    <location>
        <begin position="197"/>
        <end position="313"/>
    </location>
</feature>
<dbReference type="Pfam" id="PF00085">
    <property type="entry name" value="Thioredoxin"/>
    <property type="match status" value="5"/>
</dbReference>
<organism evidence="8 9">
    <name type="scientific">Saccoglossus kowalevskii</name>
    <name type="common">Acorn worm</name>
    <dbReference type="NCBI Taxonomy" id="10224"/>
    <lineage>
        <taxon>Eukaryota</taxon>
        <taxon>Metazoa</taxon>
        <taxon>Hemichordata</taxon>
        <taxon>Enteropneusta</taxon>
        <taxon>Harrimaniidae</taxon>
        <taxon>Saccoglossus</taxon>
    </lineage>
</organism>
<dbReference type="Gene3D" id="3.40.30.10">
    <property type="entry name" value="Glutaredoxin"/>
    <property type="match status" value="6"/>
</dbReference>
<keyword evidence="8" id="KW-1185">Reference proteome</keyword>
<evidence type="ECO:0000313" key="9">
    <source>
        <dbReference type="RefSeq" id="XP_002739058.2"/>
    </source>
</evidence>
<evidence type="ECO:0000313" key="8">
    <source>
        <dbReference type="Proteomes" id="UP000694865"/>
    </source>
</evidence>
<gene>
    <name evidence="9" type="primary">LOC100372340</name>
</gene>
<dbReference type="Proteomes" id="UP000694865">
    <property type="component" value="Unplaced"/>
</dbReference>
<keyword evidence="4" id="KW-0676">Redox-active center</keyword>